<evidence type="ECO:0000259" key="2">
    <source>
        <dbReference type="Pfam" id="PF01757"/>
    </source>
</evidence>
<feature type="transmembrane region" description="Helical" evidence="1">
    <location>
        <begin position="12"/>
        <end position="37"/>
    </location>
</feature>
<organism evidence="3 4">
    <name type="scientific">Rubellimicrobium roseum</name>
    <dbReference type="NCBI Taxonomy" id="687525"/>
    <lineage>
        <taxon>Bacteria</taxon>
        <taxon>Pseudomonadati</taxon>
        <taxon>Pseudomonadota</taxon>
        <taxon>Alphaproteobacteria</taxon>
        <taxon>Rhodobacterales</taxon>
        <taxon>Roseobacteraceae</taxon>
        <taxon>Rubellimicrobium</taxon>
    </lineage>
</organism>
<feature type="transmembrane region" description="Helical" evidence="1">
    <location>
        <begin position="136"/>
        <end position="155"/>
    </location>
</feature>
<dbReference type="Proteomes" id="UP000305709">
    <property type="component" value="Unassembled WGS sequence"/>
</dbReference>
<dbReference type="InterPro" id="IPR050623">
    <property type="entry name" value="Glucan_succinyl_AcylTrfase"/>
</dbReference>
<dbReference type="RefSeq" id="WP_139083895.1">
    <property type="nucleotide sequence ID" value="NZ_VDFV01000082.1"/>
</dbReference>
<feature type="transmembrane region" description="Helical" evidence="1">
    <location>
        <begin position="57"/>
        <end position="75"/>
    </location>
</feature>
<feature type="transmembrane region" description="Helical" evidence="1">
    <location>
        <begin position="343"/>
        <end position="365"/>
    </location>
</feature>
<name>A0A5C4N4T3_9RHOB</name>
<reference evidence="3 4" key="1">
    <citation type="submission" date="2019-06" db="EMBL/GenBank/DDBJ databases">
        <authorList>
            <person name="Jiang L."/>
        </authorList>
    </citation>
    <scope>NUCLEOTIDE SEQUENCE [LARGE SCALE GENOMIC DNA]</scope>
    <source>
        <strain evidence="3 4">YIM 48858</strain>
    </source>
</reference>
<sequence>MKRRHDLDWLRVLLFGLLVLHHVAVGFVAWGADIYRFTNDKVAGDWLGLLIYWTHSWRLPALFLIAGIGTYFATGRSRGLRFIGSRVARLLVPALFGTFVLNVVAGYAMARMTGDPPGFWTFWSRWLTEPEPRQVLHLWFLFNLTFYTVLCWPLFAARERLERMRLGTPWLLIGLVLLSTAIVVLVKPHAPALAGDGYQWPYYLSIFAGGYLVGAHHREVLDGVALWAFWLLAAATVVFLLKVSLLAVELASAPEVGEALARGGWVPAGVAPAYEPLSMLHSASEAATAWLWALTALGLSARYLRRGGPLLRPLSRAVFPVYVLHFPLTIVGLALVAQLDWPWGLEFLLLAAVVYLLSGLLYLAADRLGSAVYLIGGRPQRAPAVPAPRAGDLT</sequence>
<feature type="transmembrane region" description="Helical" evidence="1">
    <location>
        <begin position="198"/>
        <end position="215"/>
    </location>
</feature>
<feature type="transmembrane region" description="Helical" evidence="1">
    <location>
        <begin position="227"/>
        <end position="248"/>
    </location>
</feature>
<evidence type="ECO:0000313" key="4">
    <source>
        <dbReference type="Proteomes" id="UP000305709"/>
    </source>
</evidence>
<proteinExistence type="predicted"/>
<protein>
    <recommendedName>
        <fullName evidence="2">Acyltransferase 3 domain-containing protein</fullName>
    </recommendedName>
</protein>
<feature type="transmembrane region" description="Helical" evidence="1">
    <location>
        <begin position="87"/>
        <end position="110"/>
    </location>
</feature>
<feature type="transmembrane region" description="Helical" evidence="1">
    <location>
        <begin position="317"/>
        <end position="337"/>
    </location>
</feature>
<evidence type="ECO:0000313" key="3">
    <source>
        <dbReference type="EMBL" id="TNC60302.1"/>
    </source>
</evidence>
<feature type="domain" description="Acyltransferase 3" evidence="2">
    <location>
        <begin position="5"/>
        <end position="362"/>
    </location>
</feature>
<dbReference type="OrthoDB" id="9809782at2"/>
<keyword evidence="1" id="KW-0472">Membrane</keyword>
<comment type="caution">
    <text evidence="3">The sequence shown here is derived from an EMBL/GenBank/DDBJ whole genome shotgun (WGS) entry which is preliminary data.</text>
</comment>
<accession>A0A5C4N4T3</accession>
<gene>
    <name evidence="3" type="ORF">FHG71_22155</name>
</gene>
<dbReference type="PANTHER" id="PTHR36927:SF3">
    <property type="entry name" value="GLUCANS BIOSYNTHESIS PROTEIN C"/>
    <property type="match status" value="1"/>
</dbReference>
<dbReference type="Pfam" id="PF01757">
    <property type="entry name" value="Acyl_transf_3"/>
    <property type="match status" value="1"/>
</dbReference>
<keyword evidence="1" id="KW-1133">Transmembrane helix</keyword>
<evidence type="ECO:0000256" key="1">
    <source>
        <dbReference type="SAM" id="Phobius"/>
    </source>
</evidence>
<dbReference type="PANTHER" id="PTHR36927">
    <property type="entry name" value="BLR4337 PROTEIN"/>
    <property type="match status" value="1"/>
</dbReference>
<dbReference type="GO" id="GO:0016747">
    <property type="term" value="F:acyltransferase activity, transferring groups other than amino-acyl groups"/>
    <property type="evidence" value="ECO:0007669"/>
    <property type="project" value="InterPro"/>
</dbReference>
<keyword evidence="1" id="KW-0812">Transmembrane</keyword>
<keyword evidence="4" id="KW-1185">Reference proteome</keyword>
<dbReference type="EMBL" id="VDFV01000082">
    <property type="protein sequence ID" value="TNC60302.1"/>
    <property type="molecule type" value="Genomic_DNA"/>
</dbReference>
<dbReference type="InterPro" id="IPR002656">
    <property type="entry name" value="Acyl_transf_3_dom"/>
</dbReference>
<feature type="transmembrane region" description="Helical" evidence="1">
    <location>
        <begin position="287"/>
        <end position="305"/>
    </location>
</feature>
<dbReference type="AlphaFoldDB" id="A0A5C4N4T3"/>
<feature type="transmembrane region" description="Helical" evidence="1">
    <location>
        <begin position="167"/>
        <end position="186"/>
    </location>
</feature>